<evidence type="ECO:0000256" key="1">
    <source>
        <dbReference type="SAM" id="MobiDB-lite"/>
    </source>
</evidence>
<dbReference type="OrthoDB" id="76567at2759"/>
<organism evidence="2 3">
    <name type="scientific">Sphaerosporella brunnea</name>
    <dbReference type="NCBI Taxonomy" id="1250544"/>
    <lineage>
        <taxon>Eukaryota</taxon>
        <taxon>Fungi</taxon>
        <taxon>Dikarya</taxon>
        <taxon>Ascomycota</taxon>
        <taxon>Pezizomycotina</taxon>
        <taxon>Pezizomycetes</taxon>
        <taxon>Pezizales</taxon>
        <taxon>Pyronemataceae</taxon>
        <taxon>Sphaerosporella</taxon>
    </lineage>
</organism>
<feature type="compositionally biased region" description="Gly residues" evidence="1">
    <location>
        <begin position="327"/>
        <end position="336"/>
    </location>
</feature>
<dbReference type="EMBL" id="VXIS01000346">
    <property type="protein sequence ID" value="KAA8894362.1"/>
    <property type="molecule type" value="Genomic_DNA"/>
</dbReference>
<reference evidence="2 3" key="1">
    <citation type="submission" date="2019-09" db="EMBL/GenBank/DDBJ databases">
        <title>Draft genome of the ectomycorrhizal ascomycete Sphaerosporella brunnea.</title>
        <authorList>
            <consortium name="DOE Joint Genome Institute"/>
            <person name="Benucci G.M."/>
            <person name="Marozzi G."/>
            <person name="Antonielli L."/>
            <person name="Sanchez S."/>
            <person name="Marco P."/>
            <person name="Wang X."/>
            <person name="Falini L.B."/>
            <person name="Barry K."/>
            <person name="Haridas S."/>
            <person name="Lipzen A."/>
            <person name="Labutti K."/>
            <person name="Grigoriev I.V."/>
            <person name="Murat C."/>
            <person name="Martin F."/>
            <person name="Albertini E."/>
            <person name="Donnini D."/>
            <person name="Bonito G."/>
        </authorList>
    </citation>
    <scope>NUCLEOTIDE SEQUENCE [LARGE SCALE GENOMIC DNA]</scope>
    <source>
        <strain evidence="2 3">Sb_GMNB300</strain>
    </source>
</reference>
<dbReference type="AlphaFoldDB" id="A0A5J5EFC7"/>
<feature type="region of interest" description="Disordered" evidence="1">
    <location>
        <begin position="1"/>
        <end position="22"/>
    </location>
</feature>
<name>A0A5J5EFC7_9PEZI</name>
<sequence>MSHTPPQDGAESPSGIRNSSTRKPLCCASRTRCISRGLLDICVTARHAGTRTSTLRICSVVRPLTHESVWEYVSDLFKTIDRDDRLYAGELVELAILGSSDRRPYSSYKAPPRQSPRSERRPQGVVFEPGFAEPYQELVQDAFQWLLKGPDIQLVTSCGSKPASQRRIDELIWRFGNKQFRELLKEEPGFADRELSIGEKPKGSPCCSDSDVENWDEIWDEIAENVHGDDWMGPLSAFVEFWRLREGRLDVDGVRVSLLPDLHDANPTTNITDLLPSRERAELELTFDLTEYRRAVTAGDSLKQYGISDGSSQSEDRQGGQKDMAGSNGGGGAVGA</sequence>
<feature type="region of interest" description="Disordered" evidence="1">
    <location>
        <begin position="303"/>
        <end position="336"/>
    </location>
</feature>
<proteinExistence type="predicted"/>
<evidence type="ECO:0000313" key="2">
    <source>
        <dbReference type="EMBL" id="KAA8894362.1"/>
    </source>
</evidence>
<feature type="region of interest" description="Disordered" evidence="1">
    <location>
        <begin position="104"/>
        <end position="123"/>
    </location>
</feature>
<accession>A0A5J5EFC7</accession>
<gene>
    <name evidence="2" type="ORF">FN846DRAFT_1025122</name>
</gene>
<protein>
    <submittedName>
        <fullName evidence="2">Uncharacterized protein</fullName>
    </submittedName>
</protein>
<keyword evidence="3" id="KW-1185">Reference proteome</keyword>
<comment type="caution">
    <text evidence="2">The sequence shown here is derived from an EMBL/GenBank/DDBJ whole genome shotgun (WGS) entry which is preliminary data.</text>
</comment>
<dbReference type="InParanoid" id="A0A5J5EFC7"/>
<dbReference type="Proteomes" id="UP000326924">
    <property type="component" value="Unassembled WGS sequence"/>
</dbReference>
<evidence type="ECO:0000313" key="3">
    <source>
        <dbReference type="Proteomes" id="UP000326924"/>
    </source>
</evidence>